<feature type="region of interest" description="Disordered" evidence="1">
    <location>
        <begin position="76"/>
        <end position="115"/>
    </location>
</feature>
<evidence type="ECO:0000313" key="2">
    <source>
        <dbReference type="EMBL" id="KAK5617848.1"/>
    </source>
</evidence>
<evidence type="ECO:0000313" key="3">
    <source>
        <dbReference type="Proteomes" id="UP001311232"/>
    </source>
</evidence>
<accession>A0AAV9S9H4</accession>
<reference evidence="2 3" key="1">
    <citation type="submission" date="2021-06" db="EMBL/GenBank/DDBJ databases">
        <authorList>
            <person name="Palmer J.M."/>
        </authorList>
    </citation>
    <scope>NUCLEOTIDE SEQUENCE [LARGE SCALE GENOMIC DNA]</scope>
    <source>
        <strain evidence="2 3">MEX-2019</strain>
        <tissue evidence="2">Muscle</tissue>
    </source>
</reference>
<keyword evidence="3" id="KW-1185">Reference proteome</keyword>
<dbReference type="EMBL" id="JAHHUM010000661">
    <property type="protein sequence ID" value="KAK5617848.1"/>
    <property type="molecule type" value="Genomic_DNA"/>
</dbReference>
<protein>
    <submittedName>
        <fullName evidence="2">Uncharacterized protein</fullName>
    </submittedName>
</protein>
<sequence length="115" mass="12683">MPDMDFTDNHAVLPVESQKTPPMSTSLGSRDSSGTGTVRRVPPPTPGAAFWMMVDFSGYFRLSRTQFKDLLPLPRWETTSGLRDTTIPGDHIEPSPKPDTGTLKSPRSQRIQPTA</sequence>
<evidence type="ECO:0000256" key="1">
    <source>
        <dbReference type="SAM" id="MobiDB-lite"/>
    </source>
</evidence>
<feature type="compositionally biased region" description="Polar residues" evidence="1">
    <location>
        <begin position="102"/>
        <end position="115"/>
    </location>
</feature>
<feature type="compositionally biased region" description="Polar residues" evidence="1">
    <location>
        <begin position="17"/>
        <end position="33"/>
    </location>
</feature>
<organism evidence="2 3">
    <name type="scientific">Crenichthys baileyi</name>
    <name type="common">White River springfish</name>
    <dbReference type="NCBI Taxonomy" id="28760"/>
    <lineage>
        <taxon>Eukaryota</taxon>
        <taxon>Metazoa</taxon>
        <taxon>Chordata</taxon>
        <taxon>Craniata</taxon>
        <taxon>Vertebrata</taxon>
        <taxon>Euteleostomi</taxon>
        <taxon>Actinopterygii</taxon>
        <taxon>Neopterygii</taxon>
        <taxon>Teleostei</taxon>
        <taxon>Neoteleostei</taxon>
        <taxon>Acanthomorphata</taxon>
        <taxon>Ovalentaria</taxon>
        <taxon>Atherinomorphae</taxon>
        <taxon>Cyprinodontiformes</taxon>
        <taxon>Goodeidae</taxon>
        <taxon>Crenichthys</taxon>
    </lineage>
</organism>
<feature type="region of interest" description="Disordered" evidence="1">
    <location>
        <begin position="1"/>
        <end position="42"/>
    </location>
</feature>
<dbReference type="AlphaFoldDB" id="A0AAV9S9H4"/>
<dbReference type="Proteomes" id="UP001311232">
    <property type="component" value="Unassembled WGS sequence"/>
</dbReference>
<comment type="caution">
    <text evidence="2">The sequence shown here is derived from an EMBL/GenBank/DDBJ whole genome shotgun (WGS) entry which is preliminary data.</text>
</comment>
<proteinExistence type="predicted"/>
<name>A0AAV9S9H4_9TELE</name>
<gene>
    <name evidence="2" type="ORF">CRENBAI_025875</name>
</gene>